<evidence type="ECO:0008006" key="3">
    <source>
        <dbReference type="Google" id="ProtNLM"/>
    </source>
</evidence>
<dbReference type="SUPFAM" id="SSF46785">
    <property type="entry name" value="Winged helix' DNA-binding domain"/>
    <property type="match status" value="1"/>
</dbReference>
<organism evidence="1 2">
    <name type="scientific">Candidatus Lokiarchaeum ossiferum</name>
    <dbReference type="NCBI Taxonomy" id="2951803"/>
    <lineage>
        <taxon>Archaea</taxon>
        <taxon>Promethearchaeati</taxon>
        <taxon>Promethearchaeota</taxon>
        <taxon>Promethearchaeia</taxon>
        <taxon>Promethearchaeales</taxon>
        <taxon>Promethearchaeaceae</taxon>
        <taxon>Candidatus Lokiarchaeum</taxon>
    </lineage>
</organism>
<dbReference type="InterPro" id="IPR036390">
    <property type="entry name" value="WH_DNA-bd_sf"/>
</dbReference>
<dbReference type="EMBL" id="CP104013">
    <property type="protein sequence ID" value="UYP46235.1"/>
    <property type="molecule type" value="Genomic_DNA"/>
</dbReference>
<accession>A0ABY6HS48</accession>
<protein>
    <recommendedName>
        <fullName evidence="3">HTH hxlR-type domain-containing protein</fullName>
    </recommendedName>
</protein>
<evidence type="ECO:0000313" key="2">
    <source>
        <dbReference type="Proteomes" id="UP001208689"/>
    </source>
</evidence>
<sequence length="136" mass="15518">MDDSGEKTMSLARKALKKSFQDITADLFPILKAIGNIKRFSILVTLLDGPISFQTLLLQSKLQKTALANHLVQLTSVKLIQKPTYGIYDLTMDGVEYLSALHQTWMQSMNVHQKQLQRIQSRPMSSMFIKKLLHQE</sequence>
<proteinExistence type="predicted"/>
<dbReference type="InterPro" id="IPR036388">
    <property type="entry name" value="WH-like_DNA-bd_sf"/>
</dbReference>
<name>A0ABY6HS48_9ARCH</name>
<evidence type="ECO:0000313" key="1">
    <source>
        <dbReference type="EMBL" id="UYP46235.1"/>
    </source>
</evidence>
<gene>
    <name evidence="1" type="ORF">NEF87_002520</name>
</gene>
<reference evidence="1" key="1">
    <citation type="submission" date="2022-09" db="EMBL/GenBank/DDBJ databases">
        <title>Actin cytoskeleton and complex cell architecture in an #Asgard archaeon.</title>
        <authorList>
            <person name="Ponce Toledo R.I."/>
            <person name="Schleper C."/>
            <person name="Rodrigues Oliveira T."/>
            <person name="Wollweber F."/>
            <person name="Xu J."/>
            <person name="Rittmann S."/>
            <person name="Klingl A."/>
            <person name="Pilhofer M."/>
        </authorList>
    </citation>
    <scope>NUCLEOTIDE SEQUENCE</scope>
    <source>
        <strain evidence="1">B-35</strain>
    </source>
</reference>
<keyword evidence="2" id="KW-1185">Reference proteome</keyword>
<dbReference type="Proteomes" id="UP001208689">
    <property type="component" value="Chromosome"/>
</dbReference>
<dbReference type="Gene3D" id="1.10.10.10">
    <property type="entry name" value="Winged helix-like DNA-binding domain superfamily/Winged helix DNA-binding domain"/>
    <property type="match status" value="1"/>
</dbReference>